<dbReference type="Pfam" id="PF10052">
    <property type="entry name" value="DUF2288"/>
    <property type="match status" value="1"/>
</dbReference>
<evidence type="ECO:0000313" key="2">
    <source>
        <dbReference type="Proteomes" id="UP000197535"/>
    </source>
</evidence>
<evidence type="ECO:0008006" key="3">
    <source>
        <dbReference type="Google" id="ProtNLM"/>
    </source>
</evidence>
<dbReference type="EMBL" id="LSTO01000001">
    <property type="protein sequence ID" value="OWW22652.1"/>
    <property type="molecule type" value="Genomic_DNA"/>
</dbReference>
<comment type="caution">
    <text evidence="1">The sequence shown here is derived from an EMBL/GenBank/DDBJ whole genome shotgun (WGS) entry which is preliminary data.</text>
</comment>
<keyword evidence="2" id="KW-1185">Reference proteome</keyword>
<proteinExistence type="predicted"/>
<protein>
    <recommendedName>
        <fullName evidence="3">DUF2288 domain-containing protein</fullName>
    </recommendedName>
</protein>
<name>A0A254TMS9_9BURK</name>
<sequence length="103" mass="11372">MLNDEQGDALRAKINGETARMQWKALERFYAAGAVIAVSADLDLVEVAYRIASDDKEAVAQWMAGNKVARVSDAQASAWQEGDVALWTVVVKPWILVQQDKTH</sequence>
<dbReference type="AlphaFoldDB" id="A0A254TMS9"/>
<evidence type="ECO:0000313" key="1">
    <source>
        <dbReference type="EMBL" id="OWW22652.1"/>
    </source>
</evidence>
<dbReference type="Proteomes" id="UP000197535">
    <property type="component" value="Unassembled WGS sequence"/>
</dbReference>
<reference evidence="1 2" key="1">
    <citation type="submission" date="2016-02" db="EMBL/GenBank/DDBJ databases">
        <authorList>
            <person name="Wen L."/>
            <person name="He K."/>
            <person name="Yang H."/>
        </authorList>
    </citation>
    <scope>NUCLEOTIDE SEQUENCE [LARGE SCALE GENOMIC DNA]</scope>
    <source>
        <strain evidence="1 2">TSA40</strain>
    </source>
</reference>
<dbReference type="RefSeq" id="WP_088709466.1">
    <property type="nucleotide sequence ID" value="NZ_LSTO01000001.1"/>
</dbReference>
<dbReference type="InterPro" id="IPR018741">
    <property type="entry name" value="DUF2288"/>
</dbReference>
<organism evidence="1 2">
    <name type="scientific">Noviherbaspirillum denitrificans</name>
    <dbReference type="NCBI Taxonomy" id="1968433"/>
    <lineage>
        <taxon>Bacteria</taxon>
        <taxon>Pseudomonadati</taxon>
        <taxon>Pseudomonadota</taxon>
        <taxon>Betaproteobacteria</taxon>
        <taxon>Burkholderiales</taxon>
        <taxon>Oxalobacteraceae</taxon>
        <taxon>Noviherbaspirillum</taxon>
    </lineage>
</organism>
<dbReference type="OrthoDB" id="195194at2"/>
<gene>
    <name evidence="1" type="ORF">AYR66_27275</name>
</gene>
<accession>A0A254TMS9</accession>